<dbReference type="InterPro" id="IPR010259">
    <property type="entry name" value="S8pro/Inhibitor_I9"/>
</dbReference>
<evidence type="ECO:0000313" key="13">
    <source>
        <dbReference type="Proteomes" id="UP001206925"/>
    </source>
</evidence>
<dbReference type="CDD" id="cd02120">
    <property type="entry name" value="PA_subtilisin_like"/>
    <property type="match status" value="1"/>
</dbReference>
<dbReference type="Pfam" id="PF00082">
    <property type="entry name" value="Peptidase_S8"/>
    <property type="match status" value="1"/>
</dbReference>
<dbReference type="InterPro" id="IPR041469">
    <property type="entry name" value="Subtilisin-like_FN3"/>
</dbReference>
<name>A0AAD5G800_AMBAR</name>
<feature type="domain" description="Inhibitor I9" evidence="10">
    <location>
        <begin position="4"/>
        <end position="46"/>
    </location>
</feature>
<evidence type="ECO:0000256" key="3">
    <source>
        <dbReference type="ARBA" id="ARBA00022729"/>
    </source>
</evidence>
<reference evidence="12" key="1">
    <citation type="submission" date="2022-06" db="EMBL/GenBank/DDBJ databases">
        <title>Uncovering the hologenomic basis of an extraordinary plant invasion.</title>
        <authorList>
            <person name="Bieker V.C."/>
            <person name="Martin M.D."/>
            <person name="Gilbert T."/>
            <person name="Hodgins K."/>
            <person name="Battlay P."/>
            <person name="Petersen B."/>
            <person name="Wilson J."/>
        </authorList>
    </citation>
    <scope>NUCLEOTIDE SEQUENCE</scope>
    <source>
        <strain evidence="12">AA19_3_7</strain>
        <tissue evidence="12">Leaf</tissue>
    </source>
</reference>
<keyword evidence="3" id="KW-0732">Signal</keyword>
<comment type="caution">
    <text evidence="12">The sequence shown here is derived from an EMBL/GenBank/DDBJ whole genome shotgun (WGS) entry which is preliminary data.</text>
</comment>
<dbReference type="PROSITE" id="PS51892">
    <property type="entry name" value="SUBTILASE"/>
    <property type="match status" value="1"/>
</dbReference>
<dbReference type="InterPro" id="IPR045051">
    <property type="entry name" value="SBT"/>
</dbReference>
<feature type="non-terminal residue" evidence="12">
    <location>
        <position position="682"/>
    </location>
</feature>
<dbReference type="Gene3D" id="3.40.50.200">
    <property type="entry name" value="Peptidase S8/S53 domain"/>
    <property type="match status" value="1"/>
</dbReference>
<dbReference type="Gene3D" id="2.60.40.2310">
    <property type="match status" value="1"/>
</dbReference>
<dbReference type="Gene3D" id="3.50.30.30">
    <property type="match status" value="1"/>
</dbReference>
<feature type="active site" description="Charge relay system" evidence="6 7">
    <location>
        <position position="149"/>
    </location>
</feature>
<evidence type="ECO:0000256" key="7">
    <source>
        <dbReference type="PROSITE-ProRule" id="PRU01240"/>
    </source>
</evidence>
<feature type="active site" description="Charge relay system" evidence="6 7">
    <location>
        <position position="87"/>
    </location>
</feature>
<dbReference type="InterPro" id="IPR003137">
    <property type="entry name" value="PA_domain"/>
</dbReference>
<evidence type="ECO:0000259" key="10">
    <source>
        <dbReference type="Pfam" id="PF05922"/>
    </source>
</evidence>
<evidence type="ECO:0000256" key="1">
    <source>
        <dbReference type="ARBA" id="ARBA00011073"/>
    </source>
</evidence>
<dbReference type="InterPro" id="IPR034197">
    <property type="entry name" value="Peptidases_S8_3"/>
</dbReference>
<evidence type="ECO:0000256" key="5">
    <source>
        <dbReference type="ARBA" id="ARBA00022825"/>
    </source>
</evidence>
<dbReference type="InterPro" id="IPR015500">
    <property type="entry name" value="Peptidase_S8_subtilisin-rel"/>
</dbReference>
<comment type="similarity">
    <text evidence="1 7">Belongs to the peptidase S8 family.</text>
</comment>
<evidence type="ECO:0000259" key="8">
    <source>
        <dbReference type="Pfam" id="PF00082"/>
    </source>
</evidence>
<protein>
    <submittedName>
        <fullName evidence="12">Uncharacterized protein</fullName>
    </submittedName>
</protein>
<feature type="domain" description="PA" evidence="9">
    <location>
        <begin position="337"/>
        <end position="403"/>
    </location>
</feature>
<gene>
    <name evidence="12" type="ORF">M8C21_012247</name>
</gene>
<organism evidence="12 13">
    <name type="scientific">Ambrosia artemisiifolia</name>
    <name type="common">Common ragweed</name>
    <dbReference type="NCBI Taxonomy" id="4212"/>
    <lineage>
        <taxon>Eukaryota</taxon>
        <taxon>Viridiplantae</taxon>
        <taxon>Streptophyta</taxon>
        <taxon>Embryophyta</taxon>
        <taxon>Tracheophyta</taxon>
        <taxon>Spermatophyta</taxon>
        <taxon>Magnoliopsida</taxon>
        <taxon>eudicotyledons</taxon>
        <taxon>Gunneridae</taxon>
        <taxon>Pentapetalae</taxon>
        <taxon>asterids</taxon>
        <taxon>campanulids</taxon>
        <taxon>Asterales</taxon>
        <taxon>Asteraceae</taxon>
        <taxon>Asteroideae</taxon>
        <taxon>Heliantheae alliance</taxon>
        <taxon>Heliantheae</taxon>
        <taxon>Ambrosia</taxon>
    </lineage>
</organism>
<dbReference type="Pfam" id="PF02225">
    <property type="entry name" value="PA"/>
    <property type="match status" value="1"/>
</dbReference>
<dbReference type="GO" id="GO:0004252">
    <property type="term" value="F:serine-type endopeptidase activity"/>
    <property type="evidence" value="ECO:0007669"/>
    <property type="project" value="UniProtKB-UniRule"/>
</dbReference>
<dbReference type="InterPro" id="IPR023828">
    <property type="entry name" value="Peptidase_S8_Ser-AS"/>
</dbReference>
<dbReference type="Pfam" id="PF05922">
    <property type="entry name" value="Inhibitor_I9"/>
    <property type="match status" value="1"/>
</dbReference>
<dbReference type="GO" id="GO:0006508">
    <property type="term" value="P:proteolysis"/>
    <property type="evidence" value="ECO:0007669"/>
    <property type="project" value="UniProtKB-KW"/>
</dbReference>
<keyword evidence="2 7" id="KW-0645">Protease</keyword>
<dbReference type="PANTHER" id="PTHR10795">
    <property type="entry name" value="PROPROTEIN CONVERTASE SUBTILISIN/KEXIN"/>
    <property type="match status" value="1"/>
</dbReference>
<dbReference type="EMBL" id="JAMZMK010010619">
    <property type="protein sequence ID" value="KAI7730826.1"/>
    <property type="molecule type" value="Genomic_DNA"/>
</dbReference>
<dbReference type="InterPro" id="IPR036852">
    <property type="entry name" value="Peptidase_S8/S53_dom_sf"/>
</dbReference>
<evidence type="ECO:0000313" key="12">
    <source>
        <dbReference type="EMBL" id="KAI7730826.1"/>
    </source>
</evidence>
<sequence>KNNPVLHNYKNSFLGFAAHLTKKEADDIARRPGVVSVFPDPVLQLHTTRSWDFLKYHSEVEIGSKHSAKYNTASSNAASDIIIGILDTGIWPESESFSDEGFGPIPSKWKGTCMKSDDFTTANCNRKLIGARYYAFGGGISSPRDRHGHGTHTASTAAGNIVHNASYYGLAIGTAKGGFPGSRIAAYRVCGPAGCKGSNILAAFDDAIEDGVDVLSLSLGSSSGYGPNFQRDPVAIGSFHAIEKGITVVCSAGNDGPRKGSVVNVAPWILTVAASSIDRDFQADITLGDKTVIKGGGINFGELQKSPAYRLLYGISAKGNSTYYGEIDARNCIPSALDPNKVKGNIILCENTRIMYTAKQKLAGVKRLGAAGMIFVSDNVRSVASSSGSFPMASVNQEDGEKIISYAKTESNPMATILPSVSVTQYKPAPPDVAAPGVAILAAWPDKDSVVKLAGKNPPHFYIISGTSMACPHVSGLAAMIKSQNPNWSPSAIRSAIMTTAIQTNNIKKPITTTTGSLATPYDYGAGEVTSSPLQPGLVYETETIDYLHFLCNIGYNLETIKIIASTVPTDFTCHANPEPNSISNMNYPSIAISKFDGKEVTISRTVTNVEDSDTVYTASVEAPNGLEVSVIPNKLEFKENENKLTYQVSFRSNGGLTDDVFGAITWSNDRYRVRSPFVVSS</sequence>
<dbReference type="Pfam" id="PF17766">
    <property type="entry name" value="fn3_6"/>
    <property type="match status" value="1"/>
</dbReference>
<feature type="domain" description="Peptidase S8/S53" evidence="8">
    <location>
        <begin position="79"/>
        <end position="527"/>
    </location>
</feature>
<dbReference type="CDD" id="cd04852">
    <property type="entry name" value="Peptidases_S8_3"/>
    <property type="match status" value="1"/>
</dbReference>
<keyword evidence="13" id="KW-1185">Reference proteome</keyword>
<evidence type="ECO:0000256" key="6">
    <source>
        <dbReference type="PIRSR" id="PIRSR615500-1"/>
    </source>
</evidence>
<evidence type="ECO:0000256" key="4">
    <source>
        <dbReference type="ARBA" id="ARBA00022801"/>
    </source>
</evidence>
<dbReference type="Proteomes" id="UP001206925">
    <property type="component" value="Unassembled WGS sequence"/>
</dbReference>
<evidence type="ECO:0000259" key="9">
    <source>
        <dbReference type="Pfam" id="PF02225"/>
    </source>
</evidence>
<dbReference type="InterPro" id="IPR000209">
    <property type="entry name" value="Peptidase_S8/S53_dom"/>
</dbReference>
<dbReference type="InterPro" id="IPR037045">
    <property type="entry name" value="S8pro/Inhibitor_I9_sf"/>
</dbReference>
<feature type="domain" description="Subtilisin-like protease fibronectin type-III" evidence="11">
    <location>
        <begin position="585"/>
        <end position="680"/>
    </location>
</feature>
<dbReference type="SUPFAM" id="SSF52743">
    <property type="entry name" value="Subtilisin-like"/>
    <property type="match status" value="1"/>
</dbReference>
<evidence type="ECO:0000256" key="2">
    <source>
        <dbReference type="ARBA" id="ARBA00022670"/>
    </source>
</evidence>
<keyword evidence="4 7" id="KW-0378">Hydrolase</keyword>
<keyword evidence="5 7" id="KW-0720">Serine protease</keyword>
<proteinExistence type="inferred from homology"/>
<dbReference type="Gene3D" id="3.30.70.80">
    <property type="entry name" value="Peptidase S8 propeptide/proteinase inhibitor I9"/>
    <property type="match status" value="1"/>
</dbReference>
<dbReference type="AlphaFoldDB" id="A0AAD5G800"/>
<accession>A0AAD5G800</accession>
<dbReference type="PROSITE" id="PS00138">
    <property type="entry name" value="SUBTILASE_SER"/>
    <property type="match status" value="1"/>
</dbReference>
<feature type="active site" description="Charge relay system" evidence="6 7">
    <location>
        <position position="468"/>
    </location>
</feature>
<evidence type="ECO:0000259" key="11">
    <source>
        <dbReference type="Pfam" id="PF17766"/>
    </source>
</evidence>
<dbReference type="PRINTS" id="PR00723">
    <property type="entry name" value="SUBTILISIN"/>
</dbReference>